<keyword evidence="4" id="KW-1185">Reference proteome</keyword>
<dbReference type="PRINTS" id="PR00689">
    <property type="entry name" value="ACOABINDINGP"/>
</dbReference>
<dbReference type="Proteomes" id="UP000694523">
    <property type="component" value="Unplaced"/>
</dbReference>
<protein>
    <recommendedName>
        <fullName evidence="2">ACB domain-containing protein</fullName>
    </recommendedName>
</protein>
<dbReference type="Gene3D" id="1.20.80.10">
    <property type="match status" value="1"/>
</dbReference>
<accession>A0A8C6TIB6</accession>
<dbReference type="GO" id="GO:0005737">
    <property type="term" value="C:cytoplasm"/>
    <property type="evidence" value="ECO:0007669"/>
    <property type="project" value="TreeGrafter"/>
</dbReference>
<dbReference type="Pfam" id="PF00887">
    <property type="entry name" value="ACBP"/>
    <property type="match status" value="1"/>
</dbReference>
<dbReference type="SUPFAM" id="SSF47027">
    <property type="entry name" value="Acyl-CoA binding protein"/>
    <property type="match status" value="1"/>
</dbReference>
<evidence type="ECO:0000259" key="2">
    <source>
        <dbReference type="PROSITE" id="PS51228"/>
    </source>
</evidence>
<keyword evidence="1" id="KW-0446">Lipid-binding</keyword>
<evidence type="ECO:0000256" key="1">
    <source>
        <dbReference type="ARBA" id="ARBA00023121"/>
    </source>
</evidence>
<dbReference type="AlphaFoldDB" id="A0A8C6TIB6"/>
<organism evidence="3 4">
    <name type="scientific">Neogobius melanostomus</name>
    <name type="common">round goby</name>
    <dbReference type="NCBI Taxonomy" id="47308"/>
    <lineage>
        <taxon>Eukaryota</taxon>
        <taxon>Metazoa</taxon>
        <taxon>Chordata</taxon>
        <taxon>Craniata</taxon>
        <taxon>Vertebrata</taxon>
        <taxon>Euteleostomi</taxon>
        <taxon>Actinopterygii</taxon>
        <taxon>Neopterygii</taxon>
        <taxon>Teleostei</taxon>
        <taxon>Neoteleostei</taxon>
        <taxon>Acanthomorphata</taxon>
        <taxon>Gobiaria</taxon>
        <taxon>Gobiiformes</taxon>
        <taxon>Gobioidei</taxon>
        <taxon>Gobiidae</taxon>
        <taxon>Benthophilinae</taxon>
        <taxon>Neogobiini</taxon>
        <taxon>Neogobius</taxon>
    </lineage>
</organism>
<dbReference type="PANTHER" id="PTHR23310:SF53">
    <property type="entry name" value="ACYL-COA-BINDING DOMAIN-CONTAINING PROTEIN 4"/>
    <property type="match status" value="1"/>
</dbReference>
<dbReference type="Ensembl" id="ENSNMLT00000024654.1">
    <property type="protein sequence ID" value="ENSNMLP00000021995.1"/>
    <property type="gene ID" value="ENSNMLG00000014273.1"/>
</dbReference>
<name>A0A8C6TIB6_9GOBI</name>
<dbReference type="PROSITE" id="PS51228">
    <property type="entry name" value="ACB_2"/>
    <property type="match status" value="1"/>
</dbReference>
<reference evidence="3" key="1">
    <citation type="submission" date="2025-08" db="UniProtKB">
        <authorList>
            <consortium name="Ensembl"/>
        </authorList>
    </citation>
    <scope>IDENTIFICATION</scope>
</reference>
<dbReference type="InterPro" id="IPR035984">
    <property type="entry name" value="Acyl-CoA-binding_sf"/>
</dbReference>
<dbReference type="GO" id="GO:0000062">
    <property type="term" value="F:fatty-acyl-CoA binding"/>
    <property type="evidence" value="ECO:0007669"/>
    <property type="project" value="InterPro"/>
</dbReference>
<feature type="domain" description="ACB" evidence="2">
    <location>
        <begin position="1"/>
        <end position="92"/>
    </location>
</feature>
<dbReference type="InterPro" id="IPR014352">
    <property type="entry name" value="FERM/acyl-CoA-bd_prot_sf"/>
</dbReference>
<evidence type="ECO:0000313" key="4">
    <source>
        <dbReference type="Proteomes" id="UP000694523"/>
    </source>
</evidence>
<dbReference type="InterPro" id="IPR000582">
    <property type="entry name" value="Acyl-CoA-binding_protein"/>
</dbReference>
<dbReference type="PANTHER" id="PTHR23310">
    <property type="entry name" value="ACYL-COA-BINDING PROTEIN, ACBP"/>
    <property type="match status" value="1"/>
</dbReference>
<proteinExistence type="predicted"/>
<evidence type="ECO:0000313" key="3">
    <source>
        <dbReference type="Ensembl" id="ENSNMLP00000021995.1"/>
    </source>
</evidence>
<dbReference type="GO" id="GO:0006631">
    <property type="term" value="P:fatty acid metabolic process"/>
    <property type="evidence" value="ECO:0007669"/>
    <property type="project" value="TreeGrafter"/>
</dbReference>
<sequence>MFYHLVCCVGQKNSFPNSFVKEVKGSYRPSYAVMLRFYSLYKQAMCGPCKVPRPGFWDPVGRYKWDAWKKLGEMNRECAMAAYVDEMKRKFY</sequence>
<reference evidence="3" key="2">
    <citation type="submission" date="2025-09" db="UniProtKB">
        <authorList>
            <consortium name="Ensembl"/>
        </authorList>
    </citation>
    <scope>IDENTIFICATION</scope>
</reference>